<organism evidence="11 12">
    <name type="scientific">Flavonifractor hominis</name>
    <dbReference type="NCBI Taxonomy" id="3133178"/>
    <lineage>
        <taxon>Bacteria</taxon>
        <taxon>Bacillati</taxon>
        <taxon>Bacillota</taxon>
        <taxon>Clostridia</taxon>
        <taxon>Eubacteriales</taxon>
        <taxon>Oscillospiraceae</taxon>
        <taxon>Flavonifractor</taxon>
    </lineage>
</organism>
<evidence type="ECO:0000256" key="6">
    <source>
        <dbReference type="ARBA" id="ARBA00022989"/>
    </source>
</evidence>
<evidence type="ECO:0000256" key="4">
    <source>
        <dbReference type="ARBA" id="ARBA00022519"/>
    </source>
</evidence>
<evidence type="ECO:0000259" key="10">
    <source>
        <dbReference type="Pfam" id="PF04290"/>
    </source>
</evidence>
<name>A0ABV1ESA6_9FIRM</name>
<feature type="transmembrane region" description="Helical" evidence="9">
    <location>
        <begin position="47"/>
        <end position="66"/>
    </location>
</feature>
<gene>
    <name evidence="11" type="ORF">WMO45_13185</name>
</gene>
<dbReference type="PANTHER" id="PTHR35011">
    <property type="entry name" value="2,3-DIKETO-L-GULONATE TRAP TRANSPORTER SMALL PERMEASE PROTEIN YIAM"/>
    <property type="match status" value="1"/>
</dbReference>
<keyword evidence="4" id="KW-0997">Cell inner membrane</keyword>
<feature type="transmembrane region" description="Helical" evidence="9">
    <location>
        <begin position="125"/>
        <end position="148"/>
    </location>
</feature>
<evidence type="ECO:0000256" key="5">
    <source>
        <dbReference type="ARBA" id="ARBA00022692"/>
    </source>
</evidence>
<keyword evidence="7 9" id="KW-0472">Membrane</keyword>
<keyword evidence="3" id="KW-1003">Cell membrane</keyword>
<feature type="domain" description="Tripartite ATP-independent periplasmic transporters DctQ component" evidence="10">
    <location>
        <begin position="23"/>
        <end position="152"/>
    </location>
</feature>
<evidence type="ECO:0000256" key="1">
    <source>
        <dbReference type="ARBA" id="ARBA00004429"/>
    </source>
</evidence>
<dbReference type="RefSeq" id="WP_349141346.1">
    <property type="nucleotide sequence ID" value="NZ_JBBMFT010000015.1"/>
</dbReference>
<dbReference type="PANTHER" id="PTHR35011:SF2">
    <property type="entry name" value="2,3-DIKETO-L-GULONATE TRAP TRANSPORTER SMALL PERMEASE PROTEIN YIAM"/>
    <property type="match status" value="1"/>
</dbReference>
<comment type="caution">
    <text evidence="11">The sequence shown here is derived from an EMBL/GenBank/DDBJ whole genome shotgun (WGS) entry which is preliminary data.</text>
</comment>
<keyword evidence="5 9" id="KW-0812">Transmembrane</keyword>
<protein>
    <submittedName>
        <fullName evidence="11">TRAP transporter small permease</fullName>
    </submittedName>
</protein>
<evidence type="ECO:0000256" key="2">
    <source>
        <dbReference type="ARBA" id="ARBA00022448"/>
    </source>
</evidence>
<dbReference type="EMBL" id="JBBMFT010000015">
    <property type="protein sequence ID" value="MEQ2457475.1"/>
    <property type="molecule type" value="Genomic_DNA"/>
</dbReference>
<keyword evidence="6 9" id="KW-1133">Transmembrane helix</keyword>
<evidence type="ECO:0000256" key="7">
    <source>
        <dbReference type="ARBA" id="ARBA00023136"/>
    </source>
</evidence>
<keyword evidence="12" id="KW-1185">Reference proteome</keyword>
<keyword evidence="2" id="KW-0813">Transport</keyword>
<dbReference type="Pfam" id="PF04290">
    <property type="entry name" value="DctQ"/>
    <property type="match status" value="1"/>
</dbReference>
<evidence type="ECO:0000256" key="9">
    <source>
        <dbReference type="SAM" id="Phobius"/>
    </source>
</evidence>
<evidence type="ECO:0000313" key="12">
    <source>
        <dbReference type="Proteomes" id="UP001440599"/>
    </source>
</evidence>
<evidence type="ECO:0000313" key="11">
    <source>
        <dbReference type="EMBL" id="MEQ2457475.1"/>
    </source>
</evidence>
<proteinExistence type="inferred from homology"/>
<dbReference type="InterPro" id="IPR055348">
    <property type="entry name" value="DctQ"/>
</dbReference>
<evidence type="ECO:0000256" key="8">
    <source>
        <dbReference type="ARBA" id="ARBA00038436"/>
    </source>
</evidence>
<comment type="subcellular location">
    <subcellularLocation>
        <location evidence="1">Cell inner membrane</location>
        <topology evidence="1">Multi-pass membrane protein</topology>
    </subcellularLocation>
</comment>
<dbReference type="Proteomes" id="UP001440599">
    <property type="component" value="Unassembled WGS sequence"/>
</dbReference>
<evidence type="ECO:0000256" key="3">
    <source>
        <dbReference type="ARBA" id="ARBA00022475"/>
    </source>
</evidence>
<reference evidence="11 12" key="1">
    <citation type="submission" date="2024-03" db="EMBL/GenBank/DDBJ databases">
        <title>Human intestinal bacterial collection.</title>
        <authorList>
            <person name="Pauvert C."/>
            <person name="Hitch T.C.A."/>
            <person name="Clavel T."/>
        </authorList>
    </citation>
    <scope>NUCLEOTIDE SEQUENCE [LARGE SCALE GENOMIC DNA]</scope>
    <source>
        <strain evidence="11 12">CLA-AP-H34</strain>
    </source>
</reference>
<dbReference type="InterPro" id="IPR007387">
    <property type="entry name" value="TRAP_DctQ"/>
</dbReference>
<sequence length="155" mass="17445">MKKALDGFERVVDWLEIAINVLIIGVIGLQIITRSIFNLPLKFPEEVATFSLIAMIFVGLPIVERYDSHLRVEFLQEKMGPAGRKVCRIISRVLILLCVAGILAGEAQLFPQIRVLKTHAAGIPYPWLHTVMIVFSVLWGLFAILGLIKEIRKKV</sequence>
<feature type="transmembrane region" description="Helical" evidence="9">
    <location>
        <begin position="86"/>
        <end position="105"/>
    </location>
</feature>
<comment type="similarity">
    <text evidence="8">Belongs to the TRAP transporter small permease family.</text>
</comment>
<feature type="transmembrane region" description="Helical" evidence="9">
    <location>
        <begin position="12"/>
        <end position="32"/>
    </location>
</feature>
<accession>A0ABV1ESA6</accession>